<accession>A0AAD9WE90</accession>
<gene>
    <name evidence="11" type="ORF">QTJ16_004288</name>
</gene>
<feature type="repeat" description="Solcar" evidence="9">
    <location>
        <begin position="156"/>
        <end position="248"/>
    </location>
</feature>
<evidence type="ECO:0000313" key="11">
    <source>
        <dbReference type="EMBL" id="KAK2626026.1"/>
    </source>
</evidence>
<dbReference type="EMBL" id="JAUBYV010000006">
    <property type="protein sequence ID" value="KAK2626026.1"/>
    <property type="molecule type" value="Genomic_DNA"/>
</dbReference>
<feature type="repeat" description="Solcar" evidence="9">
    <location>
        <begin position="49"/>
        <end position="145"/>
    </location>
</feature>
<protein>
    <recommendedName>
        <fullName evidence="13">Peroxisomal adenine nucleotide transporter 1</fullName>
    </recommendedName>
</protein>
<sequence length="502" mass="54326">MIPFALCIEKLQDLLVKMSDFNYNSQLDAFSLYHKVQEPSSSHPDGAGLPALGHALAGSTGTAISNLALYPLDLVVTRLQVQKSLRKSETTADEGEYKGVLDAFQQIYKKEGGTTAFYSGVLQDTGKSIVDSFLFFLFYNYLRTSRLQSRGNHTTLPAFDELAVGTLAGATSKLFTAPISNVVTRKQTASMVAARCSSPGAEPTVYDIISKIRSEKGIQGFWSGYSAQLVLTLNPSLTFFLYETFKRILLPRSKRDNPGTTITFFMAAFSKAIASGITYPFALAKARAQSSSEPPVDKEDARVVVEEVGKTRDRPEAEKAVKDAEKLAKNSTVFNTIINIYRSEGAAGLYEGVWGEIIKGFLSNGVTMTIKEAIHKLIIQAYFLILRAMSKYPSPSKLTRQAGDAVQDAGEKAGQYLVDAQEKSGELLKGGYDKVAESMGITAERGAVVGNNATEAAKSANDFASKEAGNLLGNAQEMLGGKIAEAGHVLNTAEVKKIKHEE</sequence>
<dbReference type="Pfam" id="PF00153">
    <property type="entry name" value="Mito_carr"/>
    <property type="match status" value="3"/>
</dbReference>
<keyword evidence="4 9" id="KW-0812">Transmembrane</keyword>
<dbReference type="SUPFAM" id="SSF103506">
    <property type="entry name" value="Mitochondrial carrier"/>
    <property type="match status" value="1"/>
</dbReference>
<evidence type="ECO:0000256" key="2">
    <source>
        <dbReference type="ARBA" id="ARBA00006375"/>
    </source>
</evidence>
<keyword evidence="7" id="KW-1133">Transmembrane helix</keyword>
<evidence type="ECO:0000313" key="12">
    <source>
        <dbReference type="Proteomes" id="UP001285354"/>
    </source>
</evidence>
<keyword evidence="6" id="KW-0999">Mitochondrion inner membrane</keyword>
<evidence type="ECO:0000256" key="7">
    <source>
        <dbReference type="ARBA" id="ARBA00022989"/>
    </source>
</evidence>
<dbReference type="AlphaFoldDB" id="A0AAD9WE90"/>
<evidence type="ECO:0000256" key="3">
    <source>
        <dbReference type="ARBA" id="ARBA00022448"/>
    </source>
</evidence>
<dbReference type="InterPro" id="IPR018108">
    <property type="entry name" value="MCP_transmembrane"/>
</dbReference>
<keyword evidence="3 10" id="KW-0813">Transport</keyword>
<name>A0AAD9WE90_9HELO</name>
<evidence type="ECO:0008006" key="13">
    <source>
        <dbReference type="Google" id="ProtNLM"/>
    </source>
</evidence>
<feature type="repeat" description="Solcar" evidence="9">
    <location>
        <begin position="258"/>
        <end position="377"/>
    </location>
</feature>
<keyword evidence="6" id="KW-0496">Mitochondrion</keyword>
<keyword evidence="12" id="KW-1185">Reference proteome</keyword>
<keyword evidence="8 9" id="KW-0472">Membrane</keyword>
<keyword evidence="5" id="KW-0677">Repeat</keyword>
<dbReference type="PANTHER" id="PTHR45939">
    <property type="entry name" value="PEROXISOMAL MEMBRANE PROTEIN PMP34-RELATED"/>
    <property type="match status" value="1"/>
</dbReference>
<evidence type="ECO:0000256" key="1">
    <source>
        <dbReference type="ARBA" id="ARBA00004141"/>
    </source>
</evidence>
<comment type="subcellular location">
    <subcellularLocation>
        <location evidence="1">Membrane</location>
        <topology evidence="1">Multi-pass membrane protein</topology>
    </subcellularLocation>
</comment>
<evidence type="ECO:0000256" key="5">
    <source>
        <dbReference type="ARBA" id="ARBA00022737"/>
    </source>
</evidence>
<evidence type="ECO:0000256" key="8">
    <source>
        <dbReference type="ARBA" id="ARBA00023136"/>
    </source>
</evidence>
<dbReference type="InterPro" id="IPR052217">
    <property type="entry name" value="Mito/Peroxisomal_Carrier"/>
</dbReference>
<organism evidence="11 12">
    <name type="scientific">Diplocarpon rosae</name>
    <dbReference type="NCBI Taxonomy" id="946125"/>
    <lineage>
        <taxon>Eukaryota</taxon>
        <taxon>Fungi</taxon>
        <taxon>Dikarya</taxon>
        <taxon>Ascomycota</taxon>
        <taxon>Pezizomycotina</taxon>
        <taxon>Leotiomycetes</taxon>
        <taxon>Helotiales</taxon>
        <taxon>Drepanopezizaceae</taxon>
        <taxon>Diplocarpon</taxon>
    </lineage>
</organism>
<dbReference type="InterPro" id="IPR023395">
    <property type="entry name" value="MCP_dom_sf"/>
</dbReference>
<evidence type="ECO:0000256" key="9">
    <source>
        <dbReference type="PROSITE-ProRule" id="PRU00282"/>
    </source>
</evidence>
<dbReference type="Gene3D" id="1.50.40.10">
    <property type="entry name" value="Mitochondrial carrier domain"/>
    <property type="match status" value="1"/>
</dbReference>
<comment type="similarity">
    <text evidence="2 10">Belongs to the mitochondrial carrier (TC 2.A.29) family.</text>
</comment>
<proteinExistence type="inferred from homology"/>
<dbReference type="PROSITE" id="PS50920">
    <property type="entry name" value="SOLCAR"/>
    <property type="match status" value="3"/>
</dbReference>
<comment type="caution">
    <text evidence="11">The sequence shown here is derived from an EMBL/GenBank/DDBJ whole genome shotgun (WGS) entry which is preliminary data.</text>
</comment>
<dbReference type="GO" id="GO:0016020">
    <property type="term" value="C:membrane"/>
    <property type="evidence" value="ECO:0007669"/>
    <property type="project" value="UniProtKB-SubCell"/>
</dbReference>
<dbReference type="GO" id="GO:0015217">
    <property type="term" value="F:ADP transmembrane transporter activity"/>
    <property type="evidence" value="ECO:0007669"/>
    <property type="project" value="TreeGrafter"/>
</dbReference>
<reference evidence="11" key="1">
    <citation type="submission" date="2023-06" db="EMBL/GenBank/DDBJ databases">
        <title>Draft genome of Marssonina rosae.</title>
        <authorList>
            <person name="Cheng Q."/>
        </authorList>
    </citation>
    <scope>NUCLEOTIDE SEQUENCE</scope>
    <source>
        <strain evidence="11">R4</strain>
    </source>
</reference>
<evidence type="ECO:0000256" key="4">
    <source>
        <dbReference type="ARBA" id="ARBA00022692"/>
    </source>
</evidence>
<evidence type="ECO:0000256" key="6">
    <source>
        <dbReference type="ARBA" id="ARBA00022792"/>
    </source>
</evidence>
<dbReference type="PANTHER" id="PTHR45939:SF2">
    <property type="entry name" value="CARRIER PROTEIN, PUTATIVE (AFU_ORTHOLOGUE AFUA_2G13870)-RELATED"/>
    <property type="match status" value="1"/>
</dbReference>
<dbReference type="Proteomes" id="UP001285354">
    <property type="component" value="Unassembled WGS sequence"/>
</dbReference>
<evidence type="ECO:0000256" key="10">
    <source>
        <dbReference type="RuleBase" id="RU000488"/>
    </source>
</evidence>